<proteinExistence type="predicted"/>
<feature type="region of interest" description="Disordered" evidence="1">
    <location>
        <begin position="31"/>
        <end position="104"/>
    </location>
</feature>
<reference evidence="3" key="4">
    <citation type="submission" date="2025-05" db="UniProtKB">
        <authorList>
            <consortium name="EnsemblFungi"/>
        </authorList>
    </citation>
    <scope>IDENTIFICATION</scope>
    <source>
        <strain evidence="3">isolate 1-1 / race 1 (BBBD)</strain>
    </source>
</reference>
<dbReference type="EnsemblFungi" id="PTTG_29392-t43_1">
    <property type="protein sequence ID" value="PTTG_29392-t43_1-p1"/>
    <property type="gene ID" value="PTTG_29392"/>
</dbReference>
<sequence length="113" mass="11924">MGNNLACRCGAREQLLVACRVCRVLVQVEEERPAESDLGSICQIPGPGPPKPTSNSDPPASPDPSHNLSTSADAHADPVSQNTNGNENMVVDPQTDRDQSGAITSLFTWTGLL</sequence>
<reference evidence="2" key="2">
    <citation type="submission" date="2016-05" db="EMBL/GenBank/DDBJ databases">
        <title>Comparative analysis highlights variable genome content of wheat rusts and divergence of the mating loci.</title>
        <authorList>
            <person name="Cuomo C.A."/>
            <person name="Bakkeren G."/>
            <person name="Szabo L."/>
            <person name="Khalil H."/>
            <person name="Joly D."/>
            <person name="Goldberg J."/>
            <person name="Young S."/>
            <person name="Zeng Q."/>
            <person name="Fellers J."/>
        </authorList>
    </citation>
    <scope>NUCLEOTIDE SEQUENCE [LARGE SCALE GENOMIC DNA]</scope>
    <source>
        <strain evidence="2">1-1 BBBD Race 1</strain>
    </source>
</reference>
<evidence type="ECO:0000313" key="4">
    <source>
        <dbReference type="Proteomes" id="UP000005240"/>
    </source>
</evidence>
<dbReference type="AlphaFoldDB" id="A0A180G4I8"/>
<reference evidence="2" key="1">
    <citation type="submission" date="2009-11" db="EMBL/GenBank/DDBJ databases">
        <authorList>
            <consortium name="The Broad Institute Genome Sequencing Platform"/>
            <person name="Ward D."/>
            <person name="Feldgarden M."/>
            <person name="Earl A."/>
            <person name="Young S.K."/>
            <person name="Zeng Q."/>
            <person name="Koehrsen M."/>
            <person name="Alvarado L."/>
            <person name="Berlin A."/>
            <person name="Bochicchio J."/>
            <person name="Borenstein D."/>
            <person name="Chapman S.B."/>
            <person name="Chen Z."/>
            <person name="Engels R."/>
            <person name="Freedman E."/>
            <person name="Gellesch M."/>
            <person name="Goldberg J."/>
            <person name="Griggs A."/>
            <person name="Gujja S."/>
            <person name="Heilman E."/>
            <person name="Heiman D."/>
            <person name="Hepburn T."/>
            <person name="Howarth C."/>
            <person name="Jen D."/>
            <person name="Larson L."/>
            <person name="Lewis B."/>
            <person name="Mehta T."/>
            <person name="Park D."/>
            <person name="Pearson M."/>
            <person name="Roberts A."/>
            <person name="Saif S."/>
            <person name="Shea T."/>
            <person name="Shenoy N."/>
            <person name="Sisk P."/>
            <person name="Stolte C."/>
            <person name="Sykes S."/>
            <person name="Thomson T."/>
            <person name="Walk T."/>
            <person name="White J."/>
            <person name="Yandava C."/>
            <person name="Izard J."/>
            <person name="Baranova O.V."/>
            <person name="Blanton J.M."/>
            <person name="Tanner A.C."/>
            <person name="Dewhirst F.E."/>
            <person name="Haas B."/>
            <person name="Nusbaum C."/>
            <person name="Birren B."/>
        </authorList>
    </citation>
    <scope>NUCLEOTIDE SEQUENCE [LARGE SCALE GENOMIC DNA]</scope>
    <source>
        <strain evidence="2">1-1 BBBD Race 1</strain>
    </source>
</reference>
<evidence type="ECO:0000313" key="3">
    <source>
        <dbReference type="EnsemblFungi" id="PTTG_29392-t43_1-p1"/>
    </source>
</evidence>
<name>A0A180G4I8_PUCT1</name>
<accession>A0A180G4I8</accession>
<reference evidence="3 4" key="3">
    <citation type="journal article" date="2017" name="G3 (Bethesda)">
        <title>Comparative analysis highlights variable genome content of wheat rusts and divergence of the mating loci.</title>
        <authorList>
            <person name="Cuomo C.A."/>
            <person name="Bakkeren G."/>
            <person name="Khalil H.B."/>
            <person name="Panwar V."/>
            <person name="Joly D."/>
            <person name="Linning R."/>
            <person name="Sakthikumar S."/>
            <person name="Song X."/>
            <person name="Adiconis X."/>
            <person name="Fan L."/>
            <person name="Goldberg J.M."/>
            <person name="Levin J.Z."/>
            <person name="Young S."/>
            <person name="Zeng Q."/>
            <person name="Anikster Y."/>
            <person name="Bruce M."/>
            <person name="Wang M."/>
            <person name="Yin C."/>
            <person name="McCallum B."/>
            <person name="Szabo L.J."/>
            <person name="Hulbert S."/>
            <person name="Chen X."/>
            <person name="Fellers J.P."/>
        </authorList>
    </citation>
    <scope>NUCLEOTIDE SEQUENCE</scope>
    <source>
        <strain evidence="4">Isolate 1-1 / race 1 (BBBD)</strain>
        <strain evidence="3">isolate 1-1 / race 1 (BBBD)</strain>
    </source>
</reference>
<organism evidence="2">
    <name type="scientific">Puccinia triticina (isolate 1-1 / race 1 (BBBD))</name>
    <name type="common">Brown leaf rust fungus</name>
    <dbReference type="NCBI Taxonomy" id="630390"/>
    <lineage>
        <taxon>Eukaryota</taxon>
        <taxon>Fungi</taxon>
        <taxon>Dikarya</taxon>
        <taxon>Basidiomycota</taxon>
        <taxon>Pucciniomycotina</taxon>
        <taxon>Pucciniomycetes</taxon>
        <taxon>Pucciniales</taxon>
        <taxon>Pucciniaceae</taxon>
        <taxon>Puccinia</taxon>
    </lineage>
</organism>
<evidence type="ECO:0000313" key="2">
    <source>
        <dbReference type="EMBL" id="OAV87554.1"/>
    </source>
</evidence>
<gene>
    <name evidence="2" type="ORF">PTTG_29392</name>
</gene>
<dbReference type="Proteomes" id="UP000005240">
    <property type="component" value="Unassembled WGS sequence"/>
</dbReference>
<keyword evidence="4" id="KW-1185">Reference proteome</keyword>
<dbReference type="VEuPathDB" id="FungiDB:PTTG_29392"/>
<dbReference type="EMBL" id="ADAS02000359">
    <property type="protein sequence ID" value="OAV87554.1"/>
    <property type="molecule type" value="Genomic_DNA"/>
</dbReference>
<evidence type="ECO:0000256" key="1">
    <source>
        <dbReference type="SAM" id="MobiDB-lite"/>
    </source>
</evidence>
<protein>
    <submittedName>
        <fullName evidence="2 3">Uncharacterized protein</fullName>
    </submittedName>
</protein>